<dbReference type="VEuPathDB" id="VectorBase:ACHR014121"/>
<reference evidence="3" key="1">
    <citation type="submission" date="2013-03" db="EMBL/GenBank/DDBJ databases">
        <title>The Genome Sequence of Anopheles christyi ACHKN1017.</title>
        <authorList>
            <consortium name="The Broad Institute Genomics Platform"/>
            <person name="Neafsey D.E."/>
            <person name="Besansky N."/>
            <person name="Walker B."/>
            <person name="Young S.K."/>
            <person name="Zeng Q."/>
            <person name="Gargeya S."/>
            <person name="Fitzgerald M."/>
            <person name="Haas B."/>
            <person name="Abouelleil A."/>
            <person name="Allen A.W."/>
            <person name="Alvarado L."/>
            <person name="Arachchi H.M."/>
            <person name="Berlin A.M."/>
            <person name="Chapman S.B."/>
            <person name="Gainer-Dewar J."/>
            <person name="Goldberg J."/>
            <person name="Griggs A."/>
            <person name="Gujja S."/>
            <person name="Hansen M."/>
            <person name="Howarth C."/>
            <person name="Imamovic A."/>
            <person name="Ireland A."/>
            <person name="Larimer J."/>
            <person name="McCowan C."/>
            <person name="Murphy C."/>
            <person name="Pearson M."/>
            <person name="Poon T.W."/>
            <person name="Priest M."/>
            <person name="Roberts A."/>
            <person name="Saif S."/>
            <person name="Shea T."/>
            <person name="Sisk P."/>
            <person name="Sykes S."/>
            <person name="Wortman J."/>
            <person name="Nusbaum C."/>
            <person name="Birren B."/>
        </authorList>
    </citation>
    <scope>NUCLEOTIDE SEQUENCE [LARGE SCALE GENOMIC DNA]</scope>
    <source>
        <strain evidence="3">ACHKN1017</strain>
    </source>
</reference>
<dbReference type="AlphaFoldDB" id="A0A182KI21"/>
<evidence type="ECO:0000256" key="1">
    <source>
        <dbReference type="SAM" id="SignalP"/>
    </source>
</evidence>
<evidence type="ECO:0000313" key="3">
    <source>
        <dbReference type="Proteomes" id="UP000075881"/>
    </source>
</evidence>
<feature type="chain" id="PRO_5008125578" evidence="1">
    <location>
        <begin position="19"/>
        <end position="58"/>
    </location>
</feature>
<feature type="signal peptide" evidence="1">
    <location>
        <begin position="1"/>
        <end position="18"/>
    </location>
</feature>
<evidence type="ECO:0000313" key="2">
    <source>
        <dbReference type="EnsemblMetazoa" id="ACHR014121-PA"/>
    </source>
</evidence>
<reference evidence="2" key="2">
    <citation type="submission" date="2020-05" db="UniProtKB">
        <authorList>
            <consortium name="EnsemblMetazoa"/>
        </authorList>
    </citation>
    <scope>IDENTIFICATION</scope>
    <source>
        <strain evidence="2">ACHKN1017</strain>
    </source>
</reference>
<keyword evidence="1" id="KW-0732">Signal</keyword>
<dbReference type="Proteomes" id="UP000075881">
    <property type="component" value="Unassembled WGS sequence"/>
</dbReference>
<organism evidence="2 3">
    <name type="scientific">Anopheles christyi</name>
    <dbReference type="NCBI Taxonomy" id="43041"/>
    <lineage>
        <taxon>Eukaryota</taxon>
        <taxon>Metazoa</taxon>
        <taxon>Ecdysozoa</taxon>
        <taxon>Arthropoda</taxon>
        <taxon>Hexapoda</taxon>
        <taxon>Insecta</taxon>
        <taxon>Pterygota</taxon>
        <taxon>Neoptera</taxon>
        <taxon>Endopterygota</taxon>
        <taxon>Diptera</taxon>
        <taxon>Nematocera</taxon>
        <taxon>Culicoidea</taxon>
        <taxon>Culicidae</taxon>
        <taxon>Anophelinae</taxon>
        <taxon>Anopheles</taxon>
    </lineage>
</organism>
<proteinExistence type="predicted"/>
<keyword evidence="3" id="KW-1185">Reference proteome</keyword>
<name>A0A182KI21_9DIPT</name>
<accession>A0A182KI21</accession>
<sequence>MSKIIGITFFSLIIRSCNDPNCCCCSSLSVPALEGVGDGCSGLSGMNCFTSLATVIVQ</sequence>
<protein>
    <submittedName>
        <fullName evidence="2">Uncharacterized protein</fullName>
    </submittedName>
</protein>
<dbReference type="EnsemblMetazoa" id="ACHR014121-RA">
    <property type="protein sequence ID" value="ACHR014121-PA"/>
    <property type="gene ID" value="ACHR014121"/>
</dbReference>